<feature type="compositionally biased region" description="Basic and acidic residues" evidence="2">
    <location>
        <begin position="127"/>
        <end position="137"/>
    </location>
</feature>
<feature type="compositionally biased region" description="Low complexity" evidence="2">
    <location>
        <begin position="204"/>
        <end position="215"/>
    </location>
</feature>
<dbReference type="GeneID" id="24105950"/>
<dbReference type="HOGENOM" id="CLU_021537_0_0_1"/>
<dbReference type="SMART" id="SM00513">
    <property type="entry name" value="SAP"/>
    <property type="match status" value="1"/>
</dbReference>
<feature type="compositionally biased region" description="Low complexity" evidence="2">
    <location>
        <begin position="382"/>
        <end position="401"/>
    </location>
</feature>
<dbReference type="SUPFAM" id="SSF89562">
    <property type="entry name" value="RraA-like"/>
    <property type="match status" value="1"/>
</dbReference>
<dbReference type="OrthoDB" id="1476984at2759"/>
<comment type="cofactor">
    <cofactor evidence="1">
        <name>Mg(2+)</name>
        <dbReference type="ChEBI" id="CHEBI:18420"/>
    </cofactor>
</comment>
<dbReference type="GO" id="GO:0047443">
    <property type="term" value="F:4-hydroxy-4-methyl-2-oxoglutarate aldolase activity"/>
    <property type="evidence" value="ECO:0007669"/>
    <property type="project" value="TreeGrafter"/>
</dbReference>
<evidence type="ECO:0000256" key="2">
    <source>
        <dbReference type="SAM" id="MobiDB-lite"/>
    </source>
</evidence>
<dbReference type="InterPro" id="IPR036704">
    <property type="entry name" value="RraA/RraA-like_sf"/>
</dbReference>
<keyword evidence="5" id="KW-1185">Reference proteome</keyword>
<dbReference type="AlphaFoldDB" id="R9NWZ2"/>
<dbReference type="InterPro" id="IPR005493">
    <property type="entry name" value="RraA/RraA-like"/>
</dbReference>
<protein>
    <submittedName>
        <fullName evidence="4">Demethylmenaquinone methyltransferase</fullName>
    </submittedName>
</protein>
<feature type="binding site" evidence="1">
    <location>
        <begin position="628"/>
        <end position="631"/>
    </location>
    <ligand>
        <name>substrate</name>
    </ligand>
</feature>
<dbReference type="GO" id="GO:0008168">
    <property type="term" value="F:methyltransferase activity"/>
    <property type="evidence" value="ECO:0007669"/>
    <property type="project" value="UniProtKB-KW"/>
</dbReference>
<dbReference type="PANTHER" id="PTHR33254">
    <property type="entry name" value="4-HYDROXY-4-METHYL-2-OXOGLUTARATE ALDOLASE 3-RELATED"/>
    <property type="match status" value="1"/>
</dbReference>
<dbReference type="PANTHER" id="PTHR33254:SF4">
    <property type="entry name" value="4-HYDROXY-4-METHYL-2-OXOGLUTARATE ALDOLASE 3-RELATED"/>
    <property type="match status" value="1"/>
</dbReference>
<dbReference type="GO" id="GO:0008948">
    <property type="term" value="F:oxaloacetate decarboxylase activity"/>
    <property type="evidence" value="ECO:0007669"/>
    <property type="project" value="TreeGrafter"/>
</dbReference>
<dbReference type="Pfam" id="PF02037">
    <property type="entry name" value="SAP"/>
    <property type="match status" value="1"/>
</dbReference>
<feature type="compositionally biased region" description="Basic and acidic residues" evidence="2">
    <location>
        <begin position="306"/>
        <end position="322"/>
    </location>
</feature>
<keyword evidence="4" id="KW-0489">Methyltransferase</keyword>
<feature type="binding site" evidence="1">
    <location>
        <position position="651"/>
    </location>
    <ligand>
        <name>Mg(2+)</name>
        <dbReference type="ChEBI" id="CHEBI:18420"/>
    </ligand>
</feature>
<reference evidence="5" key="1">
    <citation type="journal article" date="2013" name="Genome Announc.">
        <title>Draft genome sequence of the basidiomycetous yeast-like fungus Pseudozyma hubeiensis SY62, which produces an abundant amount of the biosurfactant mannosylerythritol lipids.</title>
        <authorList>
            <person name="Konishi M."/>
            <person name="Hatada Y."/>
            <person name="Horiuchi J."/>
        </authorList>
    </citation>
    <scope>NUCLEOTIDE SEQUENCE [LARGE SCALE GENOMIC DNA]</scope>
    <source>
        <strain evidence="5">SY62</strain>
    </source>
</reference>
<feature type="region of interest" description="Disordered" evidence="2">
    <location>
        <begin position="300"/>
        <end position="326"/>
    </location>
</feature>
<evidence type="ECO:0000313" key="4">
    <source>
        <dbReference type="EMBL" id="GAC93084.1"/>
    </source>
</evidence>
<dbReference type="GO" id="GO:0046872">
    <property type="term" value="F:metal ion binding"/>
    <property type="evidence" value="ECO:0007669"/>
    <property type="project" value="UniProtKB-KW"/>
</dbReference>
<dbReference type="eggNOG" id="ENOG502RZ5Y">
    <property type="taxonomic scope" value="Eukaryota"/>
</dbReference>
<evidence type="ECO:0000256" key="1">
    <source>
        <dbReference type="PIRSR" id="PIRSR605493-1"/>
    </source>
</evidence>
<dbReference type="GO" id="GO:0032259">
    <property type="term" value="P:methylation"/>
    <property type="evidence" value="ECO:0007669"/>
    <property type="project" value="UniProtKB-KW"/>
</dbReference>
<feature type="region of interest" description="Disordered" evidence="2">
    <location>
        <begin position="433"/>
        <end position="461"/>
    </location>
</feature>
<feature type="region of interest" description="Disordered" evidence="2">
    <location>
        <begin position="376"/>
        <end position="411"/>
    </location>
</feature>
<evidence type="ECO:0000313" key="5">
    <source>
        <dbReference type="Proteomes" id="UP000014071"/>
    </source>
</evidence>
<dbReference type="InterPro" id="IPR003034">
    <property type="entry name" value="SAP_dom"/>
</dbReference>
<dbReference type="Proteomes" id="UP000014071">
    <property type="component" value="Unassembled WGS sequence"/>
</dbReference>
<organism evidence="4 5">
    <name type="scientific">Pseudozyma hubeiensis (strain SY62)</name>
    <name type="common">Yeast</name>
    <dbReference type="NCBI Taxonomy" id="1305764"/>
    <lineage>
        <taxon>Eukaryota</taxon>
        <taxon>Fungi</taxon>
        <taxon>Dikarya</taxon>
        <taxon>Basidiomycota</taxon>
        <taxon>Ustilaginomycotina</taxon>
        <taxon>Ustilaginomycetes</taxon>
        <taxon>Ustilaginales</taxon>
        <taxon>Ustilaginaceae</taxon>
        <taxon>Pseudozyma</taxon>
    </lineage>
</organism>
<feature type="compositionally biased region" description="Basic and acidic residues" evidence="2">
    <location>
        <begin position="437"/>
        <end position="449"/>
    </location>
</feature>
<feature type="binding site" evidence="1">
    <location>
        <position position="650"/>
    </location>
    <ligand>
        <name>substrate</name>
    </ligand>
</feature>
<dbReference type="SUPFAM" id="SSF68906">
    <property type="entry name" value="SAP domain"/>
    <property type="match status" value="1"/>
</dbReference>
<feature type="domain" description="SAP" evidence="3">
    <location>
        <begin position="61"/>
        <end position="95"/>
    </location>
</feature>
<dbReference type="STRING" id="1305764.R9NWZ2"/>
<dbReference type="Gene3D" id="3.50.30.40">
    <property type="entry name" value="Ribonuclease E inhibitor RraA/RraA-like"/>
    <property type="match status" value="1"/>
</dbReference>
<dbReference type="InterPro" id="IPR036361">
    <property type="entry name" value="SAP_dom_sf"/>
</dbReference>
<feature type="region of interest" description="Disordered" evidence="2">
    <location>
        <begin position="97"/>
        <end position="257"/>
    </location>
</feature>
<keyword evidence="1" id="KW-0460">Magnesium</keyword>
<name>R9NWZ2_PSEHS</name>
<keyword evidence="1" id="KW-0479">Metal-binding</keyword>
<dbReference type="PROSITE" id="PS50800">
    <property type="entry name" value="SAP"/>
    <property type="match status" value="1"/>
</dbReference>
<gene>
    <name evidence="4" type="ORF">PHSY_000645</name>
</gene>
<sequence length="769" mass="79486">MLRRIASRTLREPVLRPPSPGPQPAAAAATSAAVLSYQYQLLQQSRGLVSSVLLSSTRDAYESKKMAELKAELKSRGLASSGRKDDLVKRLVDHDSFLNGSTANMDSAPGARPQLRKKSTLASLRNAESDAKNKKDGPAPPAPTSQSGQAKRTGTPPAPSSNDNTGPTVDAATANAIAEAPKPLGSMKESETPAELEAGTVHSAAADGLAGDTTAKSSPSLDVEDGPAKKTTPPGLPPQKAPAAKETFNIQIPYYPDPPVPGAEIPVVTSYTSPHLRQTTEQTESSPFVPKAISVSASSAISHAADMADHATSESDKKDKPKGVLSEILADIEASSGSSGSGSGESALAGINKSVDAAKEAFNSVAEQAKGAFVSATGVDPSSSSSSSSSSKSNPSSSRQSGNRPLNEQERTGALVLAGIVAGGFVLGGLGKTGKSKSKDHDKHAHDQSHGSTDSSKDVAAPGTVVGKVVPVAAVPRGDGVAATKRSESKPSGSSVQTPAGGKTLAPIMCVPKGTQLSSSSGAGLIVNEAASTLARLAQLSTCEVSDAMLKLKVKEGGYLPGIEMYSPTYLASPQVRVCGPAYTVKMVSQNDASAPKPKGHFVDSAEAYPGSVVVVTAPSLTRSAVWGGLMTARAQKLELQGVVLDGRCRDLGEHREAGFAVFARGHSTQGQSPFTRPSELQVPITIHDPSTRAEEEEDKVKNPRMPSVTVRPGDFVLADMDGVMIVPPSVADEVVRLALKGRAEDEKCLRDIQAGMPVKDAFAKNRTK</sequence>
<dbReference type="Gene3D" id="1.10.720.30">
    <property type="entry name" value="SAP domain"/>
    <property type="match status" value="1"/>
</dbReference>
<dbReference type="Pfam" id="PF03737">
    <property type="entry name" value="RraA-like"/>
    <property type="match status" value="1"/>
</dbReference>
<feature type="region of interest" description="Disordered" evidence="2">
    <location>
        <begin position="1"/>
        <end position="27"/>
    </location>
</feature>
<proteinExistence type="predicted"/>
<keyword evidence="4" id="KW-0808">Transferase</keyword>
<accession>R9NWZ2</accession>
<evidence type="ECO:0000259" key="3">
    <source>
        <dbReference type="PROSITE" id="PS50800"/>
    </source>
</evidence>
<feature type="region of interest" description="Disordered" evidence="2">
    <location>
        <begin position="480"/>
        <end position="501"/>
    </location>
</feature>
<dbReference type="EMBL" id="DF238772">
    <property type="protein sequence ID" value="GAC93084.1"/>
    <property type="molecule type" value="Genomic_DNA"/>
</dbReference>
<dbReference type="RefSeq" id="XP_012186671.1">
    <property type="nucleotide sequence ID" value="XM_012331281.1"/>
</dbReference>
<dbReference type="CDD" id="cd16841">
    <property type="entry name" value="RraA_family"/>
    <property type="match status" value="1"/>
</dbReference>